<evidence type="ECO:0000256" key="2">
    <source>
        <dbReference type="ARBA" id="ARBA00010742"/>
    </source>
</evidence>
<evidence type="ECO:0000256" key="1">
    <source>
        <dbReference type="ARBA" id="ARBA00004418"/>
    </source>
</evidence>
<reference evidence="8" key="1">
    <citation type="submission" date="2019-12" db="EMBL/GenBank/DDBJ databases">
        <authorList>
            <person name="Cremers G."/>
        </authorList>
    </citation>
    <scope>NUCLEOTIDE SEQUENCE</scope>
    <source>
        <strain evidence="8">Vvax</strain>
    </source>
</reference>
<dbReference type="InterPro" id="IPR010067">
    <property type="entry name" value="ABC_SsuA_sub-bd"/>
</dbReference>
<comment type="function">
    <text evidence="5">Part of a binding-protein-dependent transport system for aliphatic sulfonates. Putative binding protein.</text>
</comment>
<name>A0A679JCK4_VARPD</name>
<dbReference type="RefSeq" id="WP_339090891.1">
    <property type="nucleotide sequence ID" value="NZ_LR743507.1"/>
</dbReference>
<evidence type="ECO:0000256" key="6">
    <source>
        <dbReference type="ARBA" id="ARBA00070228"/>
    </source>
</evidence>
<dbReference type="PANTHER" id="PTHR30024">
    <property type="entry name" value="ALIPHATIC SULFONATES-BINDING PROTEIN-RELATED"/>
    <property type="match status" value="1"/>
</dbReference>
<evidence type="ECO:0000259" key="7">
    <source>
        <dbReference type="SMART" id="SM00062"/>
    </source>
</evidence>
<evidence type="ECO:0000256" key="4">
    <source>
        <dbReference type="ARBA" id="ARBA00022729"/>
    </source>
</evidence>
<evidence type="ECO:0000313" key="8">
    <source>
        <dbReference type="EMBL" id="CAA2105530.1"/>
    </source>
</evidence>
<dbReference type="InterPro" id="IPR001638">
    <property type="entry name" value="Solute-binding_3/MltF_N"/>
</dbReference>
<accession>A0A679JCK4</accession>
<dbReference type="InterPro" id="IPR006311">
    <property type="entry name" value="TAT_signal"/>
</dbReference>
<dbReference type="GO" id="GO:0042626">
    <property type="term" value="F:ATPase-coupled transmembrane transporter activity"/>
    <property type="evidence" value="ECO:0007669"/>
    <property type="project" value="InterPro"/>
</dbReference>
<dbReference type="InterPro" id="IPR015168">
    <property type="entry name" value="SsuA/THI5"/>
</dbReference>
<evidence type="ECO:0000256" key="5">
    <source>
        <dbReference type="ARBA" id="ARBA00055538"/>
    </source>
</evidence>
<dbReference type="NCBIfam" id="TIGR01728">
    <property type="entry name" value="SsuA_fam"/>
    <property type="match status" value="1"/>
</dbReference>
<proteinExistence type="inferred from homology"/>
<dbReference type="Gene3D" id="3.40.190.10">
    <property type="entry name" value="Periplasmic binding protein-like II"/>
    <property type="match status" value="2"/>
</dbReference>
<dbReference type="FunFam" id="3.40.190.10:FF:000050">
    <property type="entry name" value="Sulfonate ABC transporter substrate-binding protein"/>
    <property type="match status" value="1"/>
</dbReference>
<protein>
    <recommendedName>
        <fullName evidence="6">Putative aliphatic sulfonates-binding protein</fullName>
    </recommendedName>
</protein>
<dbReference type="EMBL" id="LR743507">
    <property type="protein sequence ID" value="CAA2105530.1"/>
    <property type="molecule type" value="Genomic_DNA"/>
</dbReference>
<dbReference type="PROSITE" id="PS51318">
    <property type="entry name" value="TAT"/>
    <property type="match status" value="1"/>
</dbReference>
<dbReference type="GO" id="GO:0016020">
    <property type="term" value="C:membrane"/>
    <property type="evidence" value="ECO:0007669"/>
    <property type="project" value="InterPro"/>
</dbReference>
<dbReference type="SMART" id="SM00062">
    <property type="entry name" value="PBPb"/>
    <property type="match status" value="1"/>
</dbReference>
<dbReference type="Pfam" id="PF09084">
    <property type="entry name" value="NMT1"/>
    <property type="match status" value="1"/>
</dbReference>
<gene>
    <name evidence="8" type="primary">ssuA_5</name>
    <name evidence="8" type="ORF">VVAX_03301</name>
</gene>
<dbReference type="AlphaFoldDB" id="A0A679JCK4"/>
<dbReference type="GO" id="GO:0042597">
    <property type="term" value="C:periplasmic space"/>
    <property type="evidence" value="ECO:0007669"/>
    <property type="project" value="UniProtKB-SubCell"/>
</dbReference>
<evidence type="ECO:0000256" key="3">
    <source>
        <dbReference type="ARBA" id="ARBA00022448"/>
    </source>
</evidence>
<sequence length="329" mass="35017">MHHLSPVSRRTLLQAGAAAAVAAETSTSFAQPAQPAQVRTRTLRIGYQKFNTLNILKGTGQLEKALAPAGVKVEWAEFLGGSQLSEALAAGAIDFGHASDGIGVFQQASGKGLAYLAAESPYPGGVGFLVPRDSPIRSVRDLKGRKVVTGRGYNTQYVLIRALEAAGLRYEDIEPVYIVTASDTIAAYQSGSVAAIGLWDPFLAAAQLATDSRVLFDGTGLSGNRTYHFAQPGFARANTGLLRTVFAELRKANEWAQAHPAEVVATLAPQLKVEPRVLALATERRQYGVVGLTPAIAQEQQGLADVFAQLKLIPKPIEVKDAFLDLNLV</sequence>
<keyword evidence="4" id="KW-0732">Signal</keyword>
<comment type="similarity">
    <text evidence="2">Belongs to the bacterial solute-binding protein SsuA/TauA family.</text>
</comment>
<feature type="domain" description="Solute-binding protein family 3/N-terminal" evidence="7">
    <location>
        <begin position="42"/>
        <end position="263"/>
    </location>
</feature>
<keyword evidence="3" id="KW-0813">Transport</keyword>
<dbReference type="SUPFAM" id="SSF53850">
    <property type="entry name" value="Periplasmic binding protein-like II"/>
    <property type="match status" value="1"/>
</dbReference>
<comment type="subcellular location">
    <subcellularLocation>
        <location evidence="1">Periplasm</location>
    </subcellularLocation>
</comment>
<dbReference type="PANTHER" id="PTHR30024:SF42">
    <property type="entry name" value="ALIPHATIC SULFONATES-BINDING PROTEIN-RELATED"/>
    <property type="match status" value="1"/>
</dbReference>
<organism evidence="8">
    <name type="scientific">Variovorax paradoxus</name>
    <dbReference type="NCBI Taxonomy" id="34073"/>
    <lineage>
        <taxon>Bacteria</taxon>
        <taxon>Pseudomonadati</taxon>
        <taxon>Pseudomonadota</taxon>
        <taxon>Betaproteobacteria</taxon>
        <taxon>Burkholderiales</taxon>
        <taxon>Comamonadaceae</taxon>
        <taxon>Variovorax</taxon>
    </lineage>
</organism>